<dbReference type="Proteomes" id="UP000284543">
    <property type="component" value="Unassembled WGS sequence"/>
</dbReference>
<keyword evidence="5" id="KW-0436">Ligase</keyword>
<dbReference type="GO" id="GO:0008610">
    <property type="term" value="P:lipid biosynthetic process"/>
    <property type="evidence" value="ECO:0007669"/>
    <property type="project" value="UniProtKB-ARBA"/>
</dbReference>
<reference evidence="8 9" key="1">
    <citation type="submission" date="2018-08" db="EMBL/GenBank/DDBJ databases">
        <title>A genome reference for cultivated species of the human gut microbiota.</title>
        <authorList>
            <person name="Zou Y."/>
            <person name="Xue W."/>
            <person name="Luo G."/>
        </authorList>
    </citation>
    <scope>NUCLEOTIDE SEQUENCE [LARGE SCALE GENOMIC DNA]</scope>
    <source>
        <strain evidence="8 9">AF14-18</strain>
    </source>
</reference>
<dbReference type="Pfam" id="PF00975">
    <property type="entry name" value="Thioesterase"/>
    <property type="match status" value="1"/>
</dbReference>
<dbReference type="InterPro" id="IPR013217">
    <property type="entry name" value="Methyltransf_12"/>
</dbReference>
<dbReference type="PANTHER" id="PTHR45527:SF10">
    <property type="entry name" value="PYOCHELIN SYNTHASE PCHF"/>
    <property type="match status" value="1"/>
</dbReference>
<evidence type="ECO:0000256" key="3">
    <source>
        <dbReference type="ARBA" id="ARBA00022450"/>
    </source>
</evidence>
<dbReference type="Gene3D" id="3.30.559.30">
    <property type="entry name" value="Nonribosomal peptide synthetase, condensation domain"/>
    <property type="match status" value="1"/>
</dbReference>
<gene>
    <name evidence="8" type="ORF">DWW02_15285</name>
</gene>
<evidence type="ECO:0000313" key="9">
    <source>
        <dbReference type="Proteomes" id="UP000284543"/>
    </source>
</evidence>
<dbReference type="SUPFAM" id="SSF53474">
    <property type="entry name" value="alpha/beta-Hydrolases"/>
    <property type="match status" value="1"/>
</dbReference>
<keyword evidence="3" id="KW-0596">Phosphopantetheine</keyword>
<evidence type="ECO:0000313" key="8">
    <source>
        <dbReference type="EMBL" id="RGV75651.1"/>
    </source>
</evidence>
<dbReference type="InterPro" id="IPR020845">
    <property type="entry name" value="AMP-binding_CS"/>
</dbReference>
<dbReference type="SUPFAM" id="SSF52777">
    <property type="entry name" value="CoA-dependent acyltransferases"/>
    <property type="match status" value="2"/>
</dbReference>
<dbReference type="Gene3D" id="3.40.50.12780">
    <property type="entry name" value="N-terminal domain of ligase-like"/>
    <property type="match status" value="1"/>
</dbReference>
<dbReference type="PANTHER" id="PTHR45527">
    <property type="entry name" value="NONRIBOSOMAL PEPTIDE SYNTHETASE"/>
    <property type="match status" value="1"/>
</dbReference>
<comment type="pathway">
    <text evidence="2">Siderophore biosynthesis.</text>
</comment>
<dbReference type="Pfam" id="PF18563">
    <property type="entry name" value="TubC_N"/>
    <property type="match status" value="1"/>
</dbReference>
<dbReference type="Pfam" id="PF00668">
    <property type="entry name" value="Condensation"/>
    <property type="match status" value="1"/>
</dbReference>
<evidence type="ECO:0000256" key="2">
    <source>
        <dbReference type="ARBA" id="ARBA00004924"/>
    </source>
</evidence>
<evidence type="ECO:0000256" key="5">
    <source>
        <dbReference type="ARBA" id="ARBA00022598"/>
    </source>
</evidence>
<evidence type="ECO:0000256" key="1">
    <source>
        <dbReference type="ARBA" id="ARBA00001957"/>
    </source>
</evidence>
<dbReference type="SUPFAM" id="SSF47336">
    <property type="entry name" value="ACP-like"/>
    <property type="match status" value="1"/>
</dbReference>
<dbReference type="InterPro" id="IPR009081">
    <property type="entry name" value="PP-bd_ACP"/>
</dbReference>
<dbReference type="PROSITE" id="PS50075">
    <property type="entry name" value="CARRIER"/>
    <property type="match status" value="1"/>
</dbReference>
<protein>
    <submittedName>
        <fullName evidence="8">Amino acid adenylation domain-containing protein</fullName>
    </submittedName>
</protein>
<dbReference type="GO" id="GO:0005737">
    <property type="term" value="C:cytoplasm"/>
    <property type="evidence" value="ECO:0007669"/>
    <property type="project" value="TreeGrafter"/>
</dbReference>
<dbReference type="GO" id="GO:0031177">
    <property type="term" value="F:phosphopantetheine binding"/>
    <property type="evidence" value="ECO:0007669"/>
    <property type="project" value="TreeGrafter"/>
</dbReference>
<keyword evidence="6" id="KW-0045">Antibiotic biosynthesis</keyword>
<dbReference type="InterPro" id="IPR001031">
    <property type="entry name" value="Thioesterase"/>
</dbReference>
<comment type="caution">
    <text evidence="8">The sequence shown here is derived from an EMBL/GenBank/DDBJ whole genome shotgun (WGS) entry which is preliminary data.</text>
</comment>
<dbReference type="Gene3D" id="1.10.10.1830">
    <property type="entry name" value="Non-ribosomal peptide synthase, adenylation domain"/>
    <property type="match status" value="1"/>
</dbReference>
<dbReference type="Gene3D" id="3.30.559.10">
    <property type="entry name" value="Chloramphenicol acetyltransferase-like domain"/>
    <property type="match status" value="1"/>
</dbReference>
<dbReference type="GO" id="GO:0016874">
    <property type="term" value="F:ligase activity"/>
    <property type="evidence" value="ECO:0007669"/>
    <property type="project" value="UniProtKB-KW"/>
</dbReference>
<proteinExistence type="predicted"/>
<name>A0A412Z6U8_9FIRM</name>
<dbReference type="CDD" id="cd19535">
    <property type="entry name" value="Cyc_NRPS"/>
    <property type="match status" value="1"/>
</dbReference>
<dbReference type="InterPro" id="IPR029063">
    <property type="entry name" value="SAM-dependent_MTases_sf"/>
</dbReference>
<dbReference type="InterPro" id="IPR036736">
    <property type="entry name" value="ACP-like_sf"/>
</dbReference>
<dbReference type="InterPro" id="IPR045851">
    <property type="entry name" value="AMP-bd_C_sf"/>
</dbReference>
<dbReference type="InterPro" id="IPR023213">
    <property type="entry name" value="CAT-like_dom_sf"/>
</dbReference>
<dbReference type="GO" id="GO:0009403">
    <property type="term" value="P:toxin biosynthetic process"/>
    <property type="evidence" value="ECO:0007669"/>
    <property type="project" value="UniProtKB-ARBA"/>
</dbReference>
<dbReference type="Pfam" id="PF00550">
    <property type="entry name" value="PP-binding"/>
    <property type="match status" value="1"/>
</dbReference>
<dbReference type="Gene3D" id="1.10.1200.10">
    <property type="entry name" value="ACP-like"/>
    <property type="match status" value="1"/>
</dbReference>
<evidence type="ECO:0000256" key="6">
    <source>
        <dbReference type="ARBA" id="ARBA00023194"/>
    </source>
</evidence>
<dbReference type="InterPro" id="IPR010071">
    <property type="entry name" value="AA_adenyl_dom"/>
</dbReference>
<dbReference type="CDD" id="cd02440">
    <property type="entry name" value="AdoMet_MTases"/>
    <property type="match status" value="1"/>
</dbReference>
<keyword evidence="4" id="KW-0597">Phosphoprotein</keyword>
<dbReference type="SUPFAM" id="SSF53335">
    <property type="entry name" value="S-adenosyl-L-methionine-dependent methyltransferases"/>
    <property type="match status" value="1"/>
</dbReference>
<dbReference type="InterPro" id="IPR042099">
    <property type="entry name" value="ANL_N_sf"/>
</dbReference>
<dbReference type="GO" id="GO:0043041">
    <property type="term" value="P:amino acid activation for nonribosomal peptide biosynthetic process"/>
    <property type="evidence" value="ECO:0007669"/>
    <property type="project" value="TreeGrafter"/>
</dbReference>
<dbReference type="Pfam" id="PF00501">
    <property type="entry name" value="AMP-binding"/>
    <property type="match status" value="1"/>
</dbReference>
<dbReference type="NCBIfam" id="TIGR01733">
    <property type="entry name" value="AA-adenyl-dom"/>
    <property type="match status" value="1"/>
</dbReference>
<dbReference type="RefSeq" id="WP_118018850.1">
    <property type="nucleotide sequence ID" value="NZ_QRZM01000005.1"/>
</dbReference>
<dbReference type="InterPro" id="IPR029058">
    <property type="entry name" value="AB_hydrolase_fold"/>
</dbReference>
<dbReference type="SUPFAM" id="SSF56801">
    <property type="entry name" value="Acetyl-CoA synthetase-like"/>
    <property type="match status" value="1"/>
</dbReference>
<dbReference type="Gene3D" id="3.40.50.150">
    <property type="entry name" value="Vaccinia Virus protein VP39"/>
    <property type="match status" value="1"/>
</dbReference>
<feature type="domain" description="Carrier" evidence="7">
    <location>
        <begin position="1415"/>
        <end position="1496"/>
    </location>
</feature>
<dbReference type="InterPro" id="IPR001242">
    <property type="entry name" value="Condensation_dom"/>
</dbReference>
<dbReference type="Gene3D" id="3.40.50.1820">
    <property type="entry name" value="alpha/beta hydrolase"/>
    <property type="match status" value="1"/>
</dbReference>
<dbReference type="GO" id="GO:0017000">
    <property type="term" value="P:antibiotic biosynthetic process"/>
    <property type="evidence" value="ECO:0007669"/>
    <property type="project" value="UniProtKB-KW"/>
</dbReference>
<dbReference type="InterPro" id="IPR006162">
    <property type="entry name" value="Ppantetheine_attach_site"/>
</dbReference>
<dbReference type="InterPro" id="IPR000873">
    <property type="entry name" value="AMP-dep_synth/lig_dom"/>
</dbReference>
<dbReference type="InterPro" id="IPR041464">
    <property type="entry name" value="TubC_N"/>
</dbReference>
<dbReference type="Pfam" id="PF08242">
    <property type="entry name" value="Methyltransf_12"/>
    <property type="match status" value="1"/>
</dbReference>
<dbReference type="Gene3D" id="3.30.300.30">
    <property type="match status" value="1"/>
</dbReference>
<sequence length="1814" mass="208817">MTAEKIILKYQEKGVKLFLNEDKLQFSGPKGIIDDDARKELQAYKDDIITYLKSHKGQVVCDKTQRFLPFEMTDIQVAYVIGRNRTYQYGGIGCKIYAEYEFPKLDLEKLERAWENVVKNNDMLHAVIKNNKEQQILQDYEVPAIEKWKIEDISPDERKNKLNEIRDRLVMKQYKVGEWPLFDLEISELEDVTILHISLDMLIADFLSINIIVDELEDNYFGDKKKTFTKELSFRDVIVYEHNRQKHPQYSETMKKDKQYWEERISTMPEAPDLPVKEDLKDTSIRQLNTYIEKERYLELQKLADDNNITLSGLILACYAEVLAYWSNSKRFSINVTMANREQVHPDIYSIIGDFTKINILEICQDYNLSFIQRVQFIQKQLWNDMEHMSYSGIEVLREMTRLKKKEVIIPYVFTSTLSMVSRKESTNHKGNLIYKISQTPQVLIDCQVMEYKEGILVNWDVREKAFPKKMIEMAFRTFSEMLIYTDTQNMLADKNVIKLPSDMKEIRKKKEVNYPYIPQLLHEGFCESVKKYPSKIALCSNGKEYTYKELGEYATSVKKELLRKNIKTADIVAIELKKGIWQIASVLGVLLAGGTYLPVDIGQPRNRKNKIELDAQAKFIITSNKNIDLLDCAEKIYVEDMVVADALEVEVLNTNTNQAAYIIYTSGTTGNPKGVVISHASAMNTINDVIRRYNITKNDSVLGISNLAFDLSVFDIFGIFAVGGKLVLPTDEKNVSEWGTLLLENQITIWNSVPAQMQMLLSYLEAEKKRKVEKLRLIMLSGDWIPVQLPKRMKQIFGNSRMISLGGATEASIWSIAYEINPDYVYEKSIPYGIPLSNQKFYILDDEMRECPDWVKGRIYISGKGLALGYFKDDSLTCRKFVFHKELEERLYDTGDMGRYRTDGVIEFLGREDYQVKIRGHRVELNEVESVINQCEDVEGSIVVTATENDDIIGAFVQPKIEKSVVDNTAEINDIKNKNKSFNQDSNLFEANVLDFADWLHASNETAIYDMLATFYKVEIFTDRNTWYPIKEIFNSLKVHEYYEPLIRRWLKALETEGYVVKNDKNQYRIKKEITRDLAEHSWEQWLKVDSKVHYNDLMMNFFGETRTNLLPLLRGKLDPIDLFFPKGSFKVALAAYKDNIVSKCTNRVVVEDMLVLVKHFTKKYPQKQFRILEIGAGVGGVSIDLIEALKIYNVEYLFTDISRSFLNEAQERFKKYPWVKFGLYDINIDYWKQDIPTSYFDVILCNNVLHNANNEVKVLGQFKEIAAPNGNLIIIDATGNNYALMTSIEFLNGLNGVEDFRAENEQIFLQQDQWNKLFKKSDIELLAAFPEEDSTLKVIGQTVFVCKFNSKRRRIDPSEIKNYMANNLPEYMLPSHIEILKEFPLTANGKIDRNILRNHLDGTLTQTTEQGEAPSTDLEKAIAQIWCDALKKEKIWKNENFYEIGGDSLLVAQVVAKMKEKIEEAKAWDWDKLMIALIESPTIEGISKKLMEGLPSEETKEKQESLIILKQGNNNKALVLIHDGTGTISPYNQVIPFLHSTEGSLLALQCNDMEEYLSVKPEKLIQFLGEKYAKILIDTEKEVYDLVGYCMGGLIALETAKILTEAGKTVHSLISVDTTPSRRMVNNELLMERAFGMIIGADTYKVGHTVEDELLKRAIKELGEKYGDNVSNEELVSLEGEFLPVSQCYGKLIKKTHAERLLELYNTLPATKGETSGYSKERLDTLYKVFCHSFSAVIMYDAGIYVGNALVLSCRNKNSSFLPVEPTDNERFWKEATVGNITSELIEGEHLTCMTGSYADKVAERILKEERL</sequence>
<comment type="cofactor">
    <cofactor evidence="1">
        <name>pantetheine 4'-phosphate</name>
        <dbReference type="ChEBI" id="CHEBI:47942"/>
    </cofactor>
</comment>
<dbReference type="EMBL" id="QRZM01000005">
    <property type="protein sequence ID" value="RGV75651.1"/>
    <property type="molecule type" value="Genomic_DNA"/>
</dbReference>
<dbReference type="InterPro" id="IPR057737">
    <property type="entry name" value="Condensation_MtbB-like"/>
</dbReference>
<evidence type="ECO:0000256" key="4">
    <source>
        <dbReference type="ARBA" id="ARBA00022553"/>
    </source>
</evidence>
<accession>A0A412Z6U8</accession>
<organism evidence="8 9">
    <name type="scientific">Enterocloster bolteae</name>
    <dbReference type="NCBI Taxonomy" id="208479"/>
    <lineage>
        <taxon>Bacteria</taxon>
        <taxon>Bacillati</taxon>
        <taxon>Bacillota</taxon>
        <taxon>Clostridia</taxon>
        <taxon>Lachnospirales</taxon>
        <taxon>Lachnospiraceae</taxon>
        <taxon>Enterocloster</taxon>
    </lineage>
</organism>
<dbReference type="InterPro" id="IPR044894">
    <property type="entry name" value="TubC_N_sf"/>
</dbReference>
<dbReference type="PROSITE" id="PS00455">
    <property type="entry name" value="AMP_BINDING"/>
    <property type="match status" value="1"/>
</dbReference>
<dbReference type="PROSITE" id="PS00012">
    <property type="entry name" value="PHOSPHOPANTETHEINE"/>
    <property type="match status" value="1"/>
</dbReference>
<evidence type="ECO:0000259" key="7">
    <source>
        <dbReference type="PROSITE" id="PS50075"/>
    </source>
</evidence>